<evidence type="ECO:0000313" key="2">
    <source>
        <dbReference type="EMBL" id="RCH56822.1"/>
    </source>
</evidence>
<dbReference type="GO" id="GO:0006959">
    <property type="term" value="P:humoral immune response"/>
    <property type="evidence" value="ECO:0007669"/>
    <property type="project" value="TreeGrafter"/>
</dbReference>
<organism evidence="2 3">
    <name type="scientific">Mucilaginibacter hurinus</name>
    <dbReference type="NCBI Taxonomy" id="2201324"/>
    <lineage>
        <taxon>Bacteria</taxon>
        <taxon>Pseudomonadati</taxon>
        <taxon>Bacteroidota</taxon>
        <taxon>Sphingobacteriia</taxon>
        <taxon>Sphingobacteriales</taxon>
        <taxon>Sphingobacteriaceae</taxon>
        <taxon>Mucilaginibacter</taxon>
    </lineage>
</organism>
<dbReference type="Gene3D" id="3.40.50.11530">
    <property type="match status" value="1"/>
</dbReference>
<evidence type="ECO:0000313" key="3">
    <source>
        <dbReference type="Proteomes" id="UP000253209"/>
    </source>
</evidence>
<name>A0A367GTT6_9SPHI</name>
<feature type="domain" description="SEFIR" evidence="1">
    <location>
        <begin position="113"/>
        <end position="245"/>
    </location>
</feature>
<sequence length="425" mass="48324">MNIEDIKNREDYINYILLQLYAKIHPIKFGAFFLELMPAGGIDGFRDLLDGLTDSGLLNRISQPGPPVAVLPGRNELDLRYSISVKGIQHLKDEGLIGTSKKQSITSVPEVTEKEVFVTYSWDSREHNEKVISFTNFLRDEGFNAEMDLMHSQAQSAVDFMKMMHQIMTDYKKVIIVLSKGYKQKAEAFQGGVGNEYNLILKDMDTHPNKYILVSFDGIHDELFPLYFKGRQVIDLSDRTRLNDLYAKLKDEPLITFSPVGAKKPEVVQKEIAKFSIAGKDLELRGLISHVNNSSQFAQEYTNIEFDLSLEYNNPTDHVFGDYSIEVHYPVNSTGFDVNGRIEGEYKVITYDNPPKIFAGQTRTYKMESLIVRDSNVRKVLNSALKIKVFTENGTIEKEFPLAGSLVVKNNYGQELVLTPEMFRS</sequence>
<dbReference type="Proteomes" id="UP000253209">
    <property type="component" value="Unassembled WGS sequence"/>
</dbReference>
<dbReference type="InterPro" id="IPR053047">
    <property type="entry name" value="E3_ubiq_ligase_TRAF3IP2"/>
</dbReference>
<reference evidence="2 3" key="1">
    <citation type="submission" date="2018-05" db="EMBL/GenBank/DDBJ databases">
        <title>Mucilaginibacter hurinus sp. nov., isolated from briquette warehouse soil.</title>
        <authorList>
            <person name="Choi L."/>
        </authorList>
    </citation>
    <scope>NUCLEOTIDE SEQUENCE [LARGE SCALE GENOMIC DNA]</scope>
    <source>
        <strain evidence="2 3">ZR32</strain>
    </source>
</reference>
<dbReference type="PANTHER" id="PTHR34257:SF2">
    <property type="entry name" value="E3 UBIQUITIN LIGASE TRAF3IP2"/>
    <property type="match status" value="1"/>
</dbReference>
<proteinExistence type="predicted"/>
<dbReference type="AlphaFoldDB" id="A0A367GTT6"/>
<dbReference type="PROSITE" id="PS51534">
    <property type="entry name" value="SEFIR"/>
    <property type="match status" value="1"/>
</dbReference>
<gene>
    <name evidence="2" type="ORF">DJ568_02915</name>
</gene>
<dbReference type="Pfam" id="PF08357">
    <property type="entry name" value="SEFIR"/>
    <property type="match status" value="1"/>
</dbReference>
<accession>A0A367GTT6</accession>
<dbReference type="PANTHER" id="PTHR34257">
    <property type="entry name" value="ADAPTER PROTEIN CIKS"/>
    <property type="match status" value="1"/>
</dbReference>
<protein>
    <recommendedName>
        <fullName evidence="1">SEFIR domain-containing protein</fullName>
    </recommendedName>
</protein>
<dbReference type="EMBL" id="QGDC01000001">
    <property type="protein sequence ID" value="RCH56822.1"/>
    <property type="molecule type" value="Genomic_DNA"/>
</dbReference>
<comment type="caution">
    <text evidence="2">The sequence shown here is derived from an EMBL/GenBank/DDBJ whole genome shotgun (WGS) entry which is preliminary data.</text>
</comment>
<evidence type="ECO:0000259" key="1">
    <source>
        <dbReference type="PROSITE" id="PS51534"/>
    </source>
</evidence>
<keyword evidence="3" id="KW-1185">Reference proteome</keyword>
<dbReference type="InterPro" id="IPR013568">
    <property type="entry name" value="SEFIR_dom"/>
</dbReference>